<dbReference type="Proteomes" id="UP000886998">
    <property type="component" value="Unassembled WGS sequence"/>
</dbReference>
<organism evidence="2 3">
    <name type="scientific">Trichonephila inaurata madagascariensis</name>
    <dbReference type="NCBI Taxonomy" id="2747483"/>
    <lineage>
        <taxon>Eukaryota</taxon>
        <taxon>Metazoa</taxon>
        <taxon>Ecdysozoa</taxon>
        <taxon>Arthropoda</taxon>
        <taxon>Chelicerata</taxon>
        <taxon>Arachnida</taxon>
        <taxon>Araneae</taxon>
        <taxon>Araneomorphae</taxon>
        <taxon>Entelegynae</taxon>
        <taxon>Araneoidea</taxon>
        <taxon>Nephilidae</taxon>
        <taxon>Trichonephila</taxon>
        <taxon>Trichonephila inaurata</taxon>
    </lineage>
</organism>
<evidence type="ECO:0000256" key="1">
    <source>
        <dbReference type="SAM" id="Phobius"/>
    </source>
</evidence>
<name>A0A8X6YKP1_9ARAC</name>
<protein>
    <submittedName>
        <fullName evidence="2">Uncharacterized protein</fullName>
    </submittedName>
</protein>
<sequence length="95" mass="10981">MRLWNQRVQEGLHSNEGLRCNIKSCGTRVGACCTTTIFILCYLMFSTSERNFSKMSIVVRTFECSMNAEQDSLNARFQKKHNFAYNITMVVEALR</sequence>
<reference evidence="2" key="1">
    <citation type="submission" date="2020-08" db="EMBL/GenBank/DDBJ databases">
        <title>Multicomponent nature underlies the extraordinary mechanical properties of spider dragline silk.</title>
        <authorList>
            <person name="Kono N."/>
            <person name="Nakamura H."/>
            <person name="Mori M."/>
            <person name="Yoshida Y."/>
            <person name="Ohtoshi R."/>
            <person name="Malay A.D."/>
            <person name="Moran D.A.P."/>
            <person name="Tomita M."/>
            <person name="Numata K."/>
            <person name="Arakawa K."/>
        </authorList>
    </citation>
    <scope>NUCLEOTIDE SEQUENCE</scope>
</reference>
<comment type="caution">
    <text evidence="2">The sequence shown here is derived from an EMBL/GenBank/DDBJ whole genome shotgun (WGS) entry which is preliminary data.</text>
</comment>
<evidence type="ECO:0000313" key="3">
    <source>
        <dbReference type="Proteomes" id="UP000886998"/>
    </source>
</evidence>
<gene>
    <name evidence="2" type="ORF">TNIN_174501</name>
</gene>
<evidence type="ECO:0000313" key="2">
    <source>
        <dbReference type="EMBL" id="GFY72676.1"/>
    </source>
</evidence>
<keyword evidence="3" id="KW-1185">Reference proteome</keyword>
<proteinExistence type="predicted"/>
<dbReference type="AlphaFoldDB" id="A0A8X6YKP1"/>
<dbReference type="EMBL" id="BMAV01019591">
    <property type="protein sequence ID" value="GFY72676.1"/>
    <property type="molecule type" value="Genomic_DNA"/>
</dbReference>
<keyword evidence="1" id="KW-1133">Transmembrane helix</keyword>
<accession>A0A8X6YKP1</accession>
<feature type="transmembrane region" description="Helical" evidence="1">
    <location>
        <begin position="26"/>
        <end position="45"/>
    </location>
</feature>
<keyword evidence="1" id="KW-0472">Membrane</keyword>
<keyword evidence="1" id="KW-0812">Transmembrane</keyword>